<proteinExistence type="predicted"/>
<feature type="domain" description="UBC core" evidence="1">
    <location>
        <begin position="4"/>
        <end position="145"/>
    </location>
</feature>
<dbReference type="Pfam" id="PF00179">
    <property type="entry name" value="UQ_con"/>
    <property type="match status" value="2"/>
</dbReference>
<dbReference type="InterPro" id="IPR050113">
    <property type="entry name" value="Ub_conjugating_enzyme"/>
</dbReference>
<dbReference type="InterPro" id="IPR016135">
    <property type="entry name" value="UBQ-conjugating_enzyme/RWD"/>
</dbReference>
<accession>A0A8D0Q117</accession>
<reference evidence="2" key="1">
    <citation type="submission" date="2025-08" db="UniProtKB">
        <authorList>
            <consortium name="Ensembl"/>
        </authorList>
    </citation>
    <scope>IDENTIFICATION</scope>
</reference>
<sequence length="150" mass="17094">MLGITLSRLAQERKTWRKDHPFGFMAAPTKNPQGTMNLMNWESAIPGKKGTLWEGGLFKLRVLFKDECPSSPSKCKFKPLGVPVHPGEQGLEASIMIKQIFLGIRELLNEPNTQTPAQAEAYMIYCQDRVEYKKRFELINLLLLLLLFCP</sequence>
<dbReference type="PROSITE" id="PS50127">
    <property type="entry name" value="UBC_2"/>
    <property type="match status" value="1"/>
</dbReference>
<dbReference type="Gene3D" id="3.10.110.10">
    <property type="entry name" value="Ubiquitin Conjugating Enzyme"/>
    <property type="match status" value="1"/>
</dbReference>
<dbReference type="Ensembl" id="ENSSSCT00015101709.1">
    <property type="protein sequence ID" value="ENSSSCP00015042146.1"/>
    <property type="gene ID" value="ENSSSCG00015075520.1"/>
</dbReference>
<evidence type="ECO:0000313" key="3">
    <source>
        <dbReference type="Proteomes" id="UP000694726"/>
    </source>
</evidence>
<dbReference type="PANTHER" id="PTHR24067">
    <property type="entry name" value="UBIQUITIN-CONJUGATING ENZYME E2"/>
    <property type="match status" value="1"/>
</dbReference>
<dbReference type="AlphaFoldDB" id="A0A8D0Q117"/>
<name>A0A8D0Q117_PIG</name>
<evidence type="ECO:0000313" key="2">
    <source>
        <dbReference type="Ensembl" id="ENSSSCP00015042146.1"/>
    </source>
</evidence>
<dbReference type="CDD" id="cd23798">
    <property type="entry name" value="UBCc_UBE2I"/>
    <property type="match status" value="1"/>
</dbReference>
<organism evidence="2 3">
    <name type="scientific">Sus scrofa</name>
    <name type="common">Pig</name>
    <dbReference type="NCBI Taxonomy" id="9823"/>
    <lineage>
        <taxon>Eukaryota</taxon>
        <taxon>Metazoa</taxon>
        <taxon>Chordata</taxon>
        <taxon>Craniata</taxon>
        <taxon>Vertebrata</taxon>
        <taxon>Euteleostomi</taxon>
        <taxon>Mammalia</taxon>
        <taxon>Eutheria</taxon>
        <taxon>Laurasiatheria</taxon>
        <taxon>Artiodactyla</taxon>
        <taxon>Suina</taxon>
        <taxon>Suidae</taxon>
        <taxon>Sus</taxon>
    </lineage>
</organism>
<protein>
    <recommendedName>
        <fullName evidence="1">UBC core domain-containing protein</fullName>
    </recommendedName>
</protein>
<dbReference type="InterPro" id="IPR000608">
    <property type="entry name" value="UBC"/>
</dbReference>
<dbReference type="SUPFAM" id="SSF54495">
    <property type="entry name" value="UBC-like"/>
    <property type="match status" value="1"/>
</dbReference>
<dbReference type="SMART" id="SM00212">
    <property type="entry name" value="UBCc"/>
    <property type="match status" value="1"/>
</dbReference>
<dbReference type="Proteomes" id="UP000694726">
    <property type="component" value="Unplaced"/>
</dbReference>
<evidence type="ECO:0000259" key="1">
    <source>
        <dbReference type="PROSITE" id="PS50127"/>
    </source>
</evidence>